<feature type="transmembrane region" description="Helical" evidence="1">
    <location>
        <begin position="53"/>
        <end position="80"/>
    </location>
</feature>
<feature type="transmembrane region" description="Helical" evidence="1">
    <location>
        <begin position="92"/>
        <end position="115"/>
    </location>
</feature>
<keyword evidence="1" id="KW-0812">Transmembrane</keyword>
<evidence type="ECO:0000313" key="2">
    <source>
        <dbReference type="EMBL" id="GAA1426475.1"/>
    </source>
</evidence>
<keyword evidence="1" id="KW-0472">Membrane</keyword>
<organism evidence="2 3">
    <name type="scientific">Agrococcus citreus</name>
    <dbReference type="NCBI Taxonomy" id="84643"/>
    <lineage>
        <taxon>Bacteria</taxon>
        <taxon>Bacillati</taxon>
        <taxon>Actinomycetota</taxon>
        <taxon>Actinomycetes</taxon>
        <taxon>Micrococcales</taxon>
        <taxon>Microbacteriaceae</taxon>
        <taxon>Agrococcus</taxon>
    </lineage>
</organism>
<evidence type="ECO:0000256" key="1">
    <source>
        <dbReference type="SAM" id="Phobius"/>
    </source>
</evidence>
<proteinExistence type="predicted"/>
<feature type="transmembrane region" description="Helical" evidence="1">
    <location>
        <begin position="121"/>
        <end position="138"/>
    </location>
</feature>
<feature type="transmembrane region" description="Helical" evidence="1">
    <location>
        <begin position="21"/>
        <end position="47"/>
    </location>
</feature>
<comment type="caution">
    <text evidence="2">The sequence shown here is derived from an EMBL/GenBank/DDBJ whole genome shotgun (WGS) entry which is preliminary data.</text>
</comment>
<keyword evidence="1" id="KW-1133">Transmembrane helix</keyword>
<gene>
    <name evidence="2" type="ORF">GCM10009640_27650</name>
</gene>
<dbReference type="EMBL" id="BAAAKK010000006">
    <property type="protein sequence ID" value="GAA1426475.1"/>
    <property type="molecule type" value="Genomic_DNA"/>
</dbReference>
<sequence length="152" mass="15424">MSAQAAGLRERYEGLDFRWAFWQVALWAIGIGAALAGAVVLGVAVVSGGSTDAVLWVSIGLWSLLLGGAVGAAMAVLALILRRLAHGGAPLLLLRSLLGVAATLATSAALVWISGGIGEPLLARAGFLVLGAAIGWFAQHITFARRRAGAAA</sequence>
<evidence type="ECO:0000313" key="3">
    <source>
        <dbReference type="Proteomes" id="UP001501266"/>
    </source>
</evidence>
<dbReference type="Proteomes" id="UP001501266">
    <property type="component" value="Unassembled WGS sequence"/>
</dbReference>
<reference evidence="3" key="1">
    <citation type="journal article" date="2019" name="Int. J. Syst. Evol. Microbiol.">
        <title>The Global Catalogue of Microorganisms (GCM) 10K type strain sequencing project: providing services to taxonomists for standard genome sequencing and annotation.</title>
        <authorList>
            <consortium name="The Broad Institute Genomics Platform"/>
            <consortium name="The Broad Institute Genome Sequencing Center for Infectious Disease"/>
            <person name="Wu L."/>
            <person name="Ma J."/>
        </authorList>
    </citation>
    <scope>NUCLEOTIDE SEQUENCE [LARGE SCALE GENOMIC DNA]</scope>
    <source>
        <strain evidence="3">JCM 12398</strain>
    </source>
</reference>
<dbReference type="RefSeq" id="WP_343921452.1">
    <property type="nucleotide sequence ID" value="NZ_BAAAKK010000006.1"/>
</dbReference>
<evidence type="ECO:0008006" key="4">
    <source>
        <dbReference type="Google" id="ProtNLM"/>
    </source>
</evidence>
<accession>A0ABP4JRJ2</accession>
<protein>
    <recommendedName>
        <fullName evidence="4">Transmembrane protein</fullName>
    </recommendedName>
</protein>
<keyword evidence="3" id="KW-1185">Reference proteome</keyword>
<name>A0ABP4JRJ2_9MICO</name>